<dbReference type="Pfam" id="PF12420">
    <property type="entry name" value="DUF3671"/>
    <property type="match status" value="1"/>
</dbReference>
<feature type="transmembrane region" description="Helical" evidence="1">
    <location>
        <begin position="31"/>
        <end position="49"/>
    </location>
</feature>
<dbReference type="InterPro" id="IPR022139">
    <property type="entry name" value="Fam-L/Fam-M-like_plasmodium"/>
</dbReference>
<evidence type="ECO:0000256" key="1">
    <source>
        <dbReference type="SAM" id="Phobius"/>
    </source>
</evidence>
<gene>
    <name evidence="2" type="ORF">PGO_002360</name>
</gene>
<protein>
    <submittedName>
        <fullName evidence="2">Variable surface protein</fullName>
    </submittedName>
</protein>
<reference evidence="3" key="1">
    <citation type="submission" date="2017-04" db="EMBL/GenBank/DDBJ databases">
        <title>Plasmodium gonderi genome.</title>
        <authorList>
            <person name="Arisue N."/>
            <person name="Honma H."/>
            <person name="Kawai S."/>
            <person name="Tougan T."/>
            <person name="Tanabe K."/>
            <person name="Horii T."/>
        </authorList>
    </citation>
    <scope>NUCLEOTIDE SEQUENCE [LARGE SCALE GENOMIC DNA]</scope>
    <source>
        <strain evidence="3">ATCC 30045</strain>
    </source>
</reference>
<name>A0A1Y1JSA0_PLAGO</name>
<dbReference type="AlphaFoldDB" id="A0A1Y1JSA0"/>
<keyword evidence="3" id="KW-1185">Reference proteome</keyword>
<feature type="transmembrane region" description="Helical" evidence="1">
    <location>
        <begin position="336"/>
        <end position="357"/>
    </location>
</feature>
<comment type="caution">
    <text evidence="2">The sequence shown here is derived from an EMBL/GenBank/DDBJ whole genome shotgun (WGS) entry which is preliminary data.</text>
</comment>
<dbReference type="RefSeq" id="XP_028546917.1">
    <property type="nucleotide sequence ID" value="XM_028691116.1"/>
</dbReference>
<evidence type="ECO:0000313" key="3">
    <source>
        <dbReference type="Proteomes" id="UP000195521"/>
    </source>
</evidence>
<organism evidence="2 3">
    <name type="scientific">Plasmodium gonderi</name>
    <dbReference type="NCBI Taxonomy" id="77519"/>
    <lineage>
        <taxon>Eukaryota</taxon>
        <taxon>Sar</taxon>
        <taxon>Alveolata</taxon>
        <taxon>Apicomplexa</taxon>
        <taxon>Aconoidasida</taxon>
        <taxon>Haemosporida</taxon>
        <taxon>Plasmodiidae</taxon>
        <taxon>Plasmodium</taxon>
        <taxon>Plasmodium (Plasmodium)</taxon>
    </lineage>
</organism>
<feature type="transmembrane region" description="Helical" evidence="1">
    <location>
        <begin position="296"/>
        <end position="316"/>
    </location>
</feature>
<proteinExistence type="predicted"/>
<sequence>MEGNMKIVIFTRILIFILLAWIYPYFNKGLFYKKIYFILFIQCLLGTYLDNTYNKNKTLHIQNERLLAKNDFPKKRENKDLGVPLSLQNEHIRLKNKSENIPMNKTVEVCRKNAITHNKNGLKVSLSYHNGNMKFKNEAENMPLNTKDDLCRKNSIPHNNKGLKGTLSYNNDNMGLKNEAGNRPLNIKNEQSSKNVNYPHNKDLNVYLSCNKEEIMLKNNSKNIQTNKELQKYSKSSLLCDNKGLNETTTKYKKLKWIDYYFEKKIFSHLEKLYKHKEHDNIMNKNSKRSSYRMKCVCGFLSPVIVLVGGIIYIFFGPNPGSTREGQSTMGPINPLYVIPFVTILAIYLGIVFYIILKVLKYKRLKVTNTEIK</sequence>
<keyword evidence="1" id="KW-1133">Transmembrane helix</keyword>
<keyword evidence="1" id="KW-0472">Membrane</keyword>
<feature type="transmembrane region" description="Helical" evidence="1">
    <location>
        <begin position="7"/>
        <end position="25"/>
    </location>
</feature>
<dbReference type="Proteomes" id="UP000195521">
    <property type="component" value="Unassembled WGS sequence"/>
</dbReference>
<dbReference type="GeneID" id="39745136"/>
<dbReference type="EMBL" id="BDQF01000238">
    <property type="protein sequence ID" value="GAW84328.1"/>
    <property type="molecule type" value="Genomic_DNA"/>
</dbReference>
<keyword evidence="1" id="KW-0812">Transmembrane</keyword>
<evidence type="ECO:0000313" key="2">
    <source>
        <dbReference type="EMBL" id="GAW84328.1"/>
    </source>
</evidence>
<accession>A0A1Y1JSA0</accession>